<accession>A0A8J3ZMX2</accession>
<evidence type="ECO:0000313" key="1">
    <source>
        <dbReference type="EMBL" id="GIJ67007.1"/>
    </source>
</evidence>
<dbReference type="RefSeq" id="WP_373873801.1">
    <property type="nucleotide sequence ID" value="NZ_BOPH01000022.1"/>
</dbReference>
<name>A0A8J3ZMX2_9ACTN</name>
<reference evidence="1" key="1">
    <citation type="submission" date="2021-01" db="EMBL/GenBank/DDBJ databases">
        <title>Whole genome shotgun sequence of Virgisporangium ochraceum NBRC 16418.</title>
        <authorList>
            <person name="Komaki H."/>
            <person name="Tamura T."/>
        </authorList>
    </citation>
    <scope>NUCLEOTIDE SEQUENCE</scope>
    <source>
        <strain evidence="1">NBRC 16418</strain>
    </source>
</reference>
<comment type="caution">
    <text evidence="1">The sequence shown here is derived from an EMBL/GenBank/DDBJ whole genome shotgun (WGS) entry which is preliminary data.</text>
</comment>
<dbReference type="SUPFAM" id="SSF51679">
    <property type="entry name" value="Bacterial luciferase-like"/>
    <property type="match status" value="1"/>
</dbReference>
<evidence type="ECO:0008006" key="3">
    <source>
        <dbReference type="Google" id="ProtNLM"/>
    </source>
</evidence>
<dbReference type="GO" id="GO:0016705">
    <property type="term" value="F:oxidoreductase activity, acting on paired donors, with incorporation or reduction of molecular oxygen"/>
    <property type="evidence" value="ECO:0007669"/>
    <property type="project" value="InterPro"/>
</dbReference>
<dbReference type="AlphaFoldDB" id="A0A8J3ZMX2"/>
<evidence type="ECO:0000313" key="2">
    <source>
        <dbReference type="Proteomes" id="UP000635606"/>
    </source>
</evidence>
<dbReference type="InterPro" id="IPR036661">
    <property type="entry name" value="Luciferase-like_sf"/>
</dbReference>
<dbReference type="EMBL" id="BOPH01000022">
    <property type="protein sequence ID" value="GIJ67007.1"/>
    <property type="molecule type" value="Genomic_DNA"/>
</dbReference>
<dbReference type="Gene3D" id="3.20.20.30">
    <property type="entry name" value="Luciferase-like domain"/>
    <property type="match status" value="1"/>
</dbReference>
<dbReference type="Proteomes" id="UP000635606">
    <property type="component" value="Unassembled WGS sequence"/>
</dbReference>
<organism evidence="1 2">
    <name type="scientific">Virgisporangium ochraceum</name>
    <dbReference type="NCBI Taxonomy" id="65505"/>
    <lineage>
        <taxon>Bacteria</taxon>
        <taxon>Bacillati</taxon>
        <taxon>Actinomycetota</taxon>
        <taxon>Actinomycetes</taxon>
        <taxon>Micromonosporales</taxon>
        <taxon>Micromonosporaceae</taxon>
        <taxon>Virgisporangium</taxon>
    </lineage>
</organism>
<proteinExistence type="predicted"/>
<sequence>MVGPRTIRELTVPTIAAAAEAARRPAPEIVVTAAVCVTDDVTRARADIDRVLSWYDDKPAYIAAIRREGLELANELAIVGDADLVREEIARFAAAGATTFAAQFYGNSDERAATRELIGALATESAAGSTDALRWVFATEGAGQEGAPT</sequence>
<protein>
    <recommendedName>
        <fullName evidence="3">Luciferase-like domain-containing protein</fullName>
    </recommendedName>
</protein>
<gene>
    <name evidence="1" type="ORF">Voc01_019240</name>
</gene>
<keyword evidence="2" id="KW-1185">Reference proteome</keyword>